<dbReference type="Gene3D" id="2.170.270.10">
    <property type="entry name" value="SET domain"/>
    <property type="match status" value="1"/>
</dbReference>
<dbReference type="STRING" id="1095630.A0A2J6SSS8"/>
<organism evidence="4 5">
    <name type="scientific">Hyaloscypha bicolor E</name>
    <dbReference type="NCBI Taxonomy" id="1095630"/>
    <lineage>
        <taxon>Eukaryota</taxon>
        <taxon>Fungi</taxon>
        <taxon>Dikarya</taxon>
        <taxon>Ascomycota</taxon>
        <taxon>Pezizomycotina</taxon>
        <taxon>Leotiomycetes</taxon>
        <taxon>Helotiales</taxon>
        <taxon>Hyaloscyphaceae</taxon>
        <taxon>Hyaloscypha</taxon>
        <taxon>Hyaloscypha bicolor</taxon>
    </lineage>
</organism>
<keyword evidence="5" id="KW-1185">Reference proteome</keyword>
<dbReference type="SUPFAM" id="SSF48452">
    <property type="entry name" value="TPR-like"/>
    <property type="match status" value="1"/>
</dbReference>
<dbReference type="InterPro" id="IPR001214">
    <property type="entry name" value="SET_dom"/>
</dbReference>
<dbReference type="Pfam" id="PF00856">
    <property type="entry name" value="SET"/>
    <property type="match status" value="1"/>
</dbReference>
<dbReference type="EMBL" id="KZ613866">
    <property type="protein sequence ID" value="PMD53835.1"/>
    <property type="molecule type" value="Genomic_DNA"/>
</dbReference>
<feature type="repeat" description="TPR" evidence="1">
    <location>
        <begin position="199"/>
        <end position="232"/>
    </location>
</feature>
<dbReference type="PROSITE" id="PS50280">
    <property type="entry name" value="SET"/>
    <property type="match status" value="1"/>
</dbReference>
<dbReference type="PROSITE" id="PS50005">
    <property type="entry name" value="TPR"/>
    <property type="match status" value="1"/>
</dbReference>
<evidence type="ECO:0000313" key="4">
    <source>
        <dbReference type="EMBL" id="PMD53835.1"/>
    </source>
</evidence>
<dbReference type="OrthoDB" id="438641at2759"/>
<dbReference type="InterPro" id="IPR046341">
    <property type="entry name" value="SET_dom_sf"/>
</dbReference>
<dbReference type="PANTHER" id="PTHR47643:SF2">
    <property type="entry name" value="TPR DOMAIN PROTEIN (AFU_ORTHOLOGUE AFUA_5G12710)"/>
    <property type="match status" value="1"/>
</dbReference>
<reference evidence="4 5" key="1">
    <citation type="submission" date="2016-04" db="EMBL/GenBank/DDBJ databases">
        <title>A degradative enzymes factory behind the ericoid mycorrhizal symbiosis.</title>
        <authorList>
            <consortium name="DOE Joint Genome Institute"/>
            <person name="Martino E."/>
            <person name="Morin E."/>
            <person name="Grelet G."/>
            <person name="Kuo A."/>
            <person name="Kohler A."/>
            <person name="Daghino S."/>
            <person name="Barry K."/>
            <person name="Choi C."/>
            <person name="Cichocki N."/>
            <person name="Clum A."/>
            <person name="Copeland A."/>
            <person name="Hainaut M."/>
            <person name="Haridas S."/>
            <person name="Labutti K."/>
            <person name="Lindquist E."/>
            <person name="Lipzen A."/>
            <person name="Khouja H.-R."/>
            <person name="Murat C."/>
            <person name="Ohm R."/>
            <person name="Olson A."/>
            <person name="Spatafora J."/>
            <person name="Veneault-Fourrey C."/>
            <person name="Henrissat B."/>
            <person name="Grigoriev I."/>
            <person name="Martin F."/>
            <person name="Perotto S."/>
        </authorList>
    </citation>
    <scope>NUCLEOTIDE SEQUENCE [LARGE SCALE GENOMIC DNA]</scope>
    <source>
        <strain evidence="4 5">E</strain>
    </source>
</reference>
<dbReference type="SUPFAM" id="SSF82199">
    <property type="entry name" value="SET domain"/>
    <property type="match status" value="1"/>
</dbReference>
<evidence type="ECO:0000259" key="3">
    <source>
        <dbReference type="PROSITE" id="PS50280"/>
    </source>
</evidence>
<dbReference type="PANTHER" id="PTHR47643">
    <property type="entry name" value="TPR DOMAIN PROTEIN (AFU_ORTHOLOGUE AFUA_5G12710)"/>
    <property type="match status" value="1"/>
</dbReference>
<sequence length="755" mass="85154">MALQEPDYDQVAKVLAAQQQAARNAGKRRGERPRDLPSRNQIVDEFTMVSLSNQMTSYMVMTTVIGEPYHPSTASLNTLKKMSIKDLKIEINHRGFYMLLRFLCPPMRMTAIMNIVEDEQGTANPFALYLQEPEHVRPAQSILRQNRIFILKEPYFKVGTNGQYAIRVDHPTDIIWLFEDDPRIPENWRSKSFQETRPAEYWKKQGNDLVNVGTFYDAIEMYSRGLRSSPTPAEEEILRNNRALANLRIEAYDAVLGDVSFITKLEDRSEKALYRGGLALYGLQRFDEAAEVLRVLETKFPESAAGKHELARTLLRIREQKTGVYDWKKLYMASQLRPPKIDSTSFTGPIEIRDSPSRGKGLFTTKQVKAGDLLLCEKAFSYCFAAPPGEAVKAKSISPASVLLDVPSNRSFFGTQADIIRDVSNKLIMAPSLRSDFEALFHGSYESVPSTPVDGAPVVDTFLVAKIINFNCFGCPLTSKDVISDTEWNRASKLPSTIQHDAGSQRSLYRTTGLWLKASFINHSCDPTCRRSFLGDLQIVRAARDLPAGTELTFSYLGVLGKSPEDPKSLNKRLLEGWGFECSCPICIEDKELPPAIKNRRSQLLKEFDTIAKTNLKKKKEVLQQLKSTYSRPPTEVPRPQMWLPLFSLVPLYATGKHSSNEKVVDQVLSTFASAGYIIKGAGLLYVEDLPPRIKVEKWGLPTEGATSAWLTLRNAYEAWGDMGRAEQAKEFARISWMLLVGEDFSFVWENPPKV</sequence>
<dbReference type="Proteomes" id="UP000235371">
    <property type="component" value="Unassembled WGS sequence"/>
</dbReference>
<feature type="region of interest" description="Disordered" evidence="2">
    <location>
        <begin position="19"/>
        <end position="39"/>
    </location>
</feature>
<protein>
    <submittedName>
        <fullName evidence="4">SET domain-containing protein</fullName>
    </submittedName>
</protein>
<dbReference type="InterPro" id="IPR011990">
    <property type="entry name" value="TPR-like_helical_dom_sf"/>
</dbReference>
<dbReference type="CDD" id="cd20071">
    <property type="entry name" value="SET_SMYD"/>
    <property type="match status" value="1"/>
</dbReference>
<name>A0A2J6SSS8_9HELO</name>
<dbReference type="InParanoid" id="A0A2J6SSS8"/>
<feature type="domain" description="SET" evidence="3">
    <location>
        <begin position="348"/>
        <end position="557"/>
    </location>
</feature>
<evidence type="ECO:0000256" key="1">
    <source>
        <dbReference type="PROSITE-ProRule" id="PRU00339"/>
    </source>
</evidence>
<dbReference type="GeneID" id="36594101"/>
<dbReference type="AlphaFoldDB" id="A0A2J6SSS8"/>
<dbReference type="RefSeq" id="XP_024730739.1">
    <property type="nucleotide sequence ID" value="XM_024886024.1"/>
</dbReference>
<dbReference type="InterPro" id="IPR053209">
    <property type="entry name" value="Gramillin-biosynth_MTr"/>
</dbReference>
<gene>
    <name evidence="4" type="ORF">K444DRAFT_655598</name>
</gene>
<accession>A0A2J6SSS8</accession>
<dbReference type="InterPro" id="IPR019734">
    <property type="entry name" value="TPR_rpt"/>
</dbReference>
<proteinExistence type="predicted"/>
<evidence type="ECO:0000313" key="5">
    <source>
        <dbReference type="Proteomes" id="UP000235371"/>
    </source>
</evidence>
<evidence type="ECO:0000256" key="2">
    <source>
        <dbReference type="SAM" id="MobiDB-lite"/>
    </source>
</evidence>
<dbReference type="SMART" id="SM00317">
    <property type="entry name" value="SET"/>
    <property type="match status" value="1"/>
</dbReference>
<keyword evidence="1" id="KW-0802">TPR repeat</keyword>
<dbReference type="Gene3D" id="1.25.40.10">
    <property type="entry name" value="Tetratricopeptide repeat domain"/>
    <property type="match status" value="1"/>
</dbReference>